<dbReference type="Gene3D" id="3.40.50.2300">
    <property type="match status" value="2"/>
</dbReference>
<dbReference type="PANTHER" id="PTHR38038">
    <property type="entry name" value="PENICILLIN-BINDING PROTEIN ACTIVATOR LPOA"/>
    <property type="match status" value="1"/>
</dbReference>
<dbReference type="CDD" id="cd06339">
    <property type="entry name" value="PBP1_YraM_LppC_lipoprotein-like"/>
    <property type="match status" value="1"/>
</dbReference>
<accession>A0A5N0T7C0</accession>
<evidence type="ECO:0000256" key="2">
    <source>
        <dbReference type="ARBA" id="ARBA00022960"/>
    </source>
</evidence>
<keyword evidence="9" id="KW-1185">Reference proteome</keyword>
<dbReference type="Proteomes" id="UP000325372">
    <property type="component" value="Unassembled WGS sequence"/>
</dbReference>
<evidence type="ECO:0000313" key="9">
    <source>
        <dbReference type="Proteomes" id="UP000325372"/>
    </source>
</evidence>
<dbReference type="GO" id="GO:0031241">
    <property type="term" value="C:periplasmic side of cell outer membrane"/>
    <property type="evidence" value="ECO:0007669"/>
    <property type="project" value="TreeGrafter"/>
</dbReference>
<dbReference type="GO" id="GO:0009252">
    <property type="term" value="P:peptidoglycan biosynthetic process"/>
    <property type="evidence" value="ECO:0007669"/>
    <property type="project" value="UniProtKB-KW"/>
</dbReference>
<keyword evidence="2" id="KW-0133">Cell shape</keyword>
<keyword evidence="6" id="KW-0998">Cell outer membrane</keyword>
<evidence type="ECO:0000256" key="3">
    <source>
        <dbReference type="ARBA" id="ARBA00022984"/>
    </source>
</evidence>
<dbReference type="EMBL" id="VYXP01000012">
    <property type="protein sequence ID" value="KAA9129716.1"/>
    <property type="molecule type" value="Genomic_DNA"/>
</dbReference>
<dbReference type="Pfam" id="PF04348">
    <property type="entry name" value="LppC"/>
    <property type="match status" value="1"/>
</dbReference>
<dbReference type="InterPro" id="IPR011990">
    <property type="entry name" value="TPR-like_helical_dom_sf"/>
</dbReference>
<evidence type="ECO:0000256" key="4">
    <source>
        <dbReference type="ARBA" id="ARBA00023136"/>
    </source>
</evidence>
<evidence type="ECO:0000256" key="5">
    <source>
        <dbReference type="ARBA" id="ARBA00023139"/>
    </source>
</evidence>
<organism evidence="8 9">
    <name type="scientific">Marinihelvus fidelis</name>
    <dbReference type="NCBI Taxonomy" id="2613842"/>
    <lineage>
        <taxon>Bacteria</taxon>
        <taxon>Pseudomonadati</taxon>
        <taxon>Pseudomonadota</taxon>
        <taxon>Gammaproteobacteria</taxon>
        <taxon>Chromatiales</taxon>
        <taxon>Wenzhouxiangellaceae</taxon>
        <taxon>Marinihelvus</taxon>
    </lineage>
</organism>
<evidence type="ECO:0000256" key="7">
    <source>
        <dbReference type="ARBA" id="ARBA00023288"/>
    </source>
</evidence>
<dbReference type="Gene3D" id="1.25.40.10">
    <property type="entry name" value="Tetratricopeptide repeat domain"/>
    <property type="match status" value="1"/>
</dbReference>
<name>A0A5N0T7C0_9GAMM</name>
<keyword evidence="3" id="KW-0573">Peptidoglycan synthesis</keyword>
<evidence type="ECO:0000256" key="6">
    <source>
        <dbReference type="ARBA" id="ARBA00023237"/>
    </source>
</evidence>
<dbReference type="InterPro" id="IPR028082">
    <property type="entry name" value="Peripla_BP_I"/>
</dbReference>
<gene>
    <name evidence="8" type="ORF">F3N42_14340</name>
</gene>
<evidence type="ECO:0000313" key="8">
    <source>
        <dbReference type="EMBL" id="KAA9129716.1"/>
    </source>
</evidence>
<keyword evidence="5" id="KW-0564">Palmitate</keyword>
<dbReference type="PANTHER" id="PTHR38038:SF1">
    <property type="entry name" value="PENICILLIN-BINDING PROTEIN ACTIVATOR LPOA"/>
    <property type="match status" value="1"/>
</dbReference>
<evidence type="ECO:0000256" key="1">
    <source>
        <dbReference type="ARBA" id="ARBA00022729"/>
    </source>
</evidence>
<sequence length="652" mass="69963">MLGAGTLPPNGHFSGGGHRLSFCPMNTELPHRPFAARRAPALAGLVLAALLAACAAPERPTAPAAADVSAARSAQSAGDWRTAAGLWEEAALAHPGQAPEFWLNAAEAWLKDGDSANARSAIDRASPLPDSGFDATRAALTRAELALLDSDVQTAEFFLDAAADGLPSSLRARYEADLARLATLKTDPASRALADARQEIGSLRLDRTSDQLALLRALDQVPTHRLQNEVRLGSALAPWAALTLSIRETLVSGQELTGAAAAWQARQPGHPVDAAGYMDLCWQLGQSYAPPSRVAVLLPEEGGLGAAGAAIRDGIMSAWMERPGRSEVTFMAVDETAASVTGAYQAAVSGGYQWVIGPLRRESVSLLMPQGSVPTLALNWPEAEDGVEVPVARDNLYGLTLSQSEEARAVAGRMLDLGYRRVIVMLSDGSWSDRAEAAFTQAFLAGGGQVVETERFSSTEADHSAQLTRMLRIEASRQRRQKLQGELNLPLEFEPTRRDDFDAFFMAVEPRMGRQLKPQLKFFDAGSVPVFAMSRVFSGRIDPGQDQDLDGIAFPTTAWSLGQWQDGELASLQSLRGGTYGSLYALGRDAWNVLPWLGLMARDPAFRYPGTVGQLTVRPDGRIGREPVWAHFQRGRPTAWPAAATPALTQAR</sequence>
<keyword evidence="4" id="KW-0472">Membrane</keyword>
<keyword evidence="7" id="KW-0449">Lipoprotein</keyword>
<dbReference type="SUPFAM" id="SSF53822">
    <property type="entry name" value="Periplasmic binding protein-like I"/>
    <property type="match status" value="1"/>
</dbReference>
<comment type="caution">
    <text evidence="8">The sequence shown here is derived from an EMBL/GenBank/DDBJ whole genome shotgun (WGS) entry which is preliminary data.</text>
</comment>
<protein>
    <submittedName>
        <fullName evidence="8">ABC transporter substrate-binding protein</fullName>
    </submittedName>
</protein>
<keyword evidence="1" id="KW-0732">Signal</keyword>
<dbReference type="GO" id="GO:0030234">
    <property type="term" value="F:enzyme regulator activity"/>
    <property type="evidence" value="ECO:0007669"/>
    <property type="project" value="TreeGrafter"/>
</dbReference>
<reference evidence="8 9" key="1">
    <citation type="submission" date="2019-09" db="EMBL/GenBank/DDBJ databases">
        <title>Wenzhouxiangella sp. Genome sequencing and assembly.</title>
        <authorList>
            <person name="Zhang R."/>
        </authorList>
    </citation>
    <scope>NUCLEOTIDE SEQUENCE [LARGE SCALE GENOMIC DNA]</scope>
    <source>
        <strain evidence="8 9">W260</strain>
    </source>
</reference>
<proteinExistence type="predicted"/>
<dbReference type="GO" id="GO:0008360">
    <property type="term" value="P:regulation of cell shape"/>
    <property type="evidence" value="ECO:0007669"/>
    <property type="project" value="UniProtKB-KW"/>
</dbReference>
<dbReference type="AlphaFoldDB" id="A0A5N0T7C0"/>
<dbReference type="InterPro" id="IPR007443">
    <property type="entry name" value="LpoA"/>
</dbReference>